<dbReference type="PANTHER" id="PTHR43347">
    <property type="entry name" value="ACYL-COA SYNTHETASE"/>
    <property type="match status" value="1"/>
</dbReference>
<evidence type="ECO:0000313" key="6">
    <source>
        <dbReference type="EMBL" id="EGG21865.1"/>
    </source>
</evidence>
<dbReference type="InterPro" id="IPR045851">
    <property type="entry name" value="AMP-bd_C_sf"/>
</dbReference>
<reference evidence="7" key="1">
    <citation type="journal article" date="2011" name="Genome Res.">
        <title>Phylogeny-wide analysis of social amoeba genomes highlights ancient origins for complex intercellular communication.</title>
        <authorList>
            <person name="Heidel A.J."/>
            <person name="Lawal H.M."/>
            <person name="Felder M."/>
            <person name="Schilde C."/>
            <person name="Helps N.R."/>
            <person name="Tunggal B."/>
            <person name="Rivero F."/>
            <person name="John U."/>
            <person name="Schleicher M."/>
            <person name="Eichinger L."/>
            <person name="Platzer M."/>
            <person name="Noegel A.A."/>
            <person name="Schaap P."/>
            <person name="Gloeckner G."/>
        </authorList>
    </citation>
    <scope>NUCLEOTIDE SEQUENCE [LARGE SCALE GENOMIC DNA]</scope>
    <source>
        <strain evidence="7">SH3</strain>
    </source>
</reference>
<keyword evidence="7" id="KW-1185">Reference proteome</keyword>
<feature type="domain" description="AMP-binding enzyme C-terminal" evidence="4">
    <location>
        <begin position="584"/>
        <end position="664"/>
    </location>
</feature>
<dbReference type="Proteomes" id="UP000007797">
    <property type="component" value="Unassembled WGS sequence"/>
</dbReference>
<dbReference type="STRING" id="1054147.F4PUK1"/>
<feature type="domain" description="AMP-dependent synthetase/ligase" evidence="3">
    <location>
        <begin position="138"/>
        <end position="518"/>
    </location>
</feature>
<dbReference type="InterPro" id="IPR020845">
    <property type="entry name" value="AMP-binding_CS"/>
</dbReference>
<dbReference type="InterPro" id="IPR025110">
    <property type="entry name" value="AMP-bd_C"/>
</dbReference>
<organism evidence="6 7">
    <name type="scientific">Cavenderia fasciculata</name>
    <name type="common">Slime mold</name>
    <name type="synonym">Dictyostelium fasciculatum</name>
    <dbReference type="NCBI Taxonomy" id="261658"/>
    <lineage>
        <taxon>Eukaryota</taxon>
        <taxon>Amoebozoa</taxon>
        <taxon>Evosea</taxon>
        <taxon>Eumycetozoa</taxon>
        <taxon>Dictyostelia</taxon>
        <taxon>Acytosteliales</taxon>
        <taxon>Cavenderiaceae</taxon>
        <taxon>Cavenderia</taxon>
    </lineage>
</organism>
<dbReference type="FunFam" id="3.30.300.30:FF:000017">
    <property type="entry name" value="Acyl-CoA synthetase short-chain family member 3"/>
    <property type="match status" value="1"/>
</dbReference>
<dbReference type="Pfam" id="PF13193">
    <property type="entry name" value="AMP-binding_C"/>
    <property type="match status" value="1"/>
</dbReference>
<name>F4PUK1_CACFS</name>
<dbReference type="Pfam" id="PF16177">
    <property type="entry name" value="ACAS_N"/>
    <property type="match status" value="1"/>
</dbReference>
<evidence type="ECO:0000259" key="3">
    <source>
        <dbReference type="Pfam" id="PF00501"/>
    </source>
</evidence>
<dbReference type="PANTHER" id="PTHR43347:SF3">
    <property type="entry name" value="ACYL-COA SYNTHETASE SHORT-CHAIN FAMILY MEMBER 3, MITOCHONDRIAL"/>
    <property type="match status" value="1"/>
</dbReference>
<dbReference type="RefSeq" id="XP_004359716.1">
    <property type="nucleotide sequence ID" value="XM_004359659.1"/>
</dbReference>
<evidence type="ECO:0000256" key="2">
    <source>
        <dbReference type="SAM" id="MobiDB-lite"/>
    </source>
</evidence>
<sequence length="714" mass="79081">MNECHQLYPLQGTTQNVGRLSSSLKATTTVLSSSSSSSSSSTKRCYISSSSSSSSSSSTKHKYTSGPDNYSYDHDFKNAMDNNEQFWNENASNYVHWDKKYDKTLGGTPEYPKWFEGGLLNAAYNALDVHVKNPKIKNKVALVHETPSVGIVHKLTYEQLYDEVCLFSTALINLGIQKGDHVIIYMPMINASVVAMLACARIGATHSVVFGGFASPQLANRIDHLQPKLIISANFGVEGKKFNHYTLLLQKALELAQHKPAHTIVYTRKDIVPDVPSPKIQGALDWHEITKAVQHLSRDYAKVDSQHPLFILYTSGTTGSPKGLVRETGGYVAAVNYAMRHTYDMKAGEDTFFAASDIGWIVGHTGTVYGSLCCGLTSIVFEGKPIIPDAGVVWNLIEKHRVNAMFTAPTAVRAIHAADPDGKLIKKHDLSSLRSIWLGGEKLDSATYSFLTDSTKTPVYDNYWNTESGWPMITNPCGKKKIVPGVTGIPVPGYNFHILDENGQRIIKPDTTGELAIKLPIPPGFSPTLFKNHDGYVNTYLRRYKGYMRSGDSAFITKDGYYNIVSRVDDVINVSGHRLSTGSIEEVLSSHPAVVESAVIGVHDDIKGEVPFGLIVVKPNYSQAHHHEQIEKDMIKAVREKIGPVATFKQVLVVKRLPKTRSGKILRAILRKIYHGEPFPMPPTIEDPEVLNEIELNFKQYHQSHPNNNNNNNN</sequence>
<evidence type="ECO:0000259" key="4">
    <source>
        <dbReference type="Pfam" id="PF13193"/>
    </source>
</evidence>
<dbReference type="GeneID" id="14873626"/>
<dbReference type="EMBL" id="GL883010">
    <property type="protein sequence ID" value="EGG21865.1"/>
    <property type="molecule type" value="Genomic_DNA"/>
</dbReference>
<feature type="domain" description="Acetyl-coenzyme A synthetase N-terminal" evidence="5">
    <location>
        <begin position="72"/>
        <end position="126"/>
    </location>
</feature>
<dbReference type="InterPro" id="IPR042099">
    <property type="entry name" value="ANL_N_sf"/>
</dbReference>
<feature type="compositionally biased region" description="Low complexity" evidence="2">
    <location>
        <begin position="32"/>
        <end position="58"/>
    </location>
</feature>
<evidence type="ECO:0000259" key="5">
    <source>
        <dbReference type="Pfam" id="PF16177"/>
    </source>
</evidence>
<dbReference type="Gene3D" id="3.40.50.12780">
    <property type="entry name" value="N-terminal domain of ligase-like"/>
    <property type="match status" value="1"/>
</dbReference>
<dbReference type="InterPro" id="IPR032387">
    <property type="entry name" value="ACAS_N"/>
</dbReference>
<dbReference type="PROSITE" id="PS00455">
    <property type="entry name" value="AMP_BINDING"/>
    <property type="match status" value="1"/>
</dbReference>
<comment type="similarity">
    <text evidence="1">Belongs to the ATP-dependent AMP-binding enzyme family.</text>
</comment>
<dbReference type="KEGG" id="dfa:DFA_01751"/>
<dbReference type="InterPro" id="IPR000873">
    <property type="entry name" value="AMP-dep_synth/lig_dom"/>
</dbReference>
<proteinExistence type="inferred from homology"/>
<dbReference type="SUPFAM" id="SSF56801">
    <property type="entry name" value="Acetyl-CoA synthetase-like"/>
    <property type="match status" value="1"/>
</dbReference>
<gene>
    <name evidence="6" type="primary">aslB</name>
    <name evidence="6" type="ORF">DFA_01751</name>
</gene>
<dbReference type="Gene3D" id="3.30.300.30">
    <property type="match status" value="1"/>
</dbReference>
<dbReference type="Pfam" id="PF00501">
    <property type="entry name" value="AMP-binding"/>
    <property type="match status" value="1"/>
</dbReference>
<dbReference type="OMA" id="FIMGRTD"/>
<evidence type="ECO:0000313" key="7">
    <source>
        <dbReference type="Proteomes" id="UP000007797"/>
    </source>
</evidence>
<feature type="region of interest" description="Disordered" evidence="2">
    <location>
        <begin position="32"/>
        <end position="65"/>
    </location>
</feature>
<accession>F4PUK1</accession>
<dbReference type="OrthoDB" id="1706066at2759"/>
<protein>
    <submittedName>
        <fullName evidence="6">Acyl-CoA synthetase</fullName>
    </submittedName>
</protein>
<dbReference type="AlphaFoldDB" id="F4PUK1"/>
<dbReference type="GO" id="GO:0050218">
    <property type="term" value="F:propionate-CoA ligase activity"/>
    <property type="evidence" value="ECO:0007669"/>
    <property type="project" value="TreeGrafter"/>
</dbReference>
<evidence type="ECO:0000256" key="1">
    <source>
        <dbReference type="ARBA" id="ARBA00006432"/>
    </source>
</evidence>